<dbReference type="InterPro" id="IPR003829">
    <property type="entry name" value="Pirin_N_dom"/>
</dbReference>
<dbReference type="InterPro" id="IPR014710">
    <property type="entry name" value="RmlC-like_jellyroll"/>
</dbReference>
<sequence length="239" mass="25374">MTVEIRRASPSFVTRERGRSTRHSFSFGDHYDPDNLRFGPIVCHDDHLLGSDQGFEDHPHSDLEIVTWVLTGALLHTHTDPASGGEVHEGRVGRGEVQVLGTGSGVVHAERADPSAGPVRFVQVWLAGAEPAAVPSYDVAPVTLPDGELVPVASSREGAGAVRLATPGATFSVARLPAGATLLLPEQGLVHVYVARGALQRSSLAEPLHEGDGYRITDRPGLVVTAAVPTELLVWELEA</sequence>
<dbReference type="Pfam" id="PF02678">
    <property type="entry name" value="Pirin"/>
    <property type="match status" value="1"/>
</dbReference>
<dbReference type="Proteomes" id="UP000523955">
    <property type="component" value="Unassembled WGS sequence"/>
</dbReference>
<comment type="similarity">
    <text evidence="1 2">Belongs to the pirin family.</text>
</comment>
<reference evidence="5 6" key="1">
    <citation type="submission" date="2020-08" db="EMBL/GenBank/DDBJ databases">
        <authorList>
            <person name="Seo M.-J."/>
        </authorList>
    </citation>
    <scope>NUCLEOTIDE SEQUENCE [LARGE SCALE GENOMIC DNA]</scope>
    <source>
        <strain evidence="5 6">KIGAM211</strain>
    </source>
</reference>
<evidence type="ECO:0000256" key="3">
    <source>
        <dbReference type="SAM" id="MobiDB-lite"/>
    </source>
</evidence>
<evidence type="ECO:0000259" key="4">
    <source>
        <dbReference type="Pfam" id="PF02678"/>
    </source>
</evidence>
<evidence type="ECO:0000313" key="6">
    <source>
        <dbReference type="Proteomes" id="UP000523955"/>
    </source>
</evidence>
<protein>
    <submittedName>
        <fullName evidence="5">Pirin family protein</fullName>
    </submittedName>
</protein>
<dbReference type="InterPro" id="IPR011051">
    <property type="entry name" value="RmlC_Cupin_sf"/>
</dbReference>
<proteinExistence type="inferred from homology"/>
<name>A0A7X0RH16_9ACTN</name>
<dbReference type="PANTHER" id="PTHR43212">
    <property type="entry name" value="QUERCETIN 2,3-DIOXYGENASE"/>
    <property type="match status" value="1"/>
</dbReference>
<feature type="domain" description="Pirin N-terminal" evidence="4">
    <location>
        <begin position="16"/>
        <end position="126"/>
    </location>
</feature>
<dbReference type="SUPFAM" id="SSF51182">
    <property type="entry name" value="RmlC-like cupins"/>
    <property type="match status" value="1"/>
</dbReference>
<comment type="caution">
    <text evidence="5">The sequence shown here is derived from an EMBL/GenBank/DDBJ whole genome shotgun (WGS) entry which is preliminary data.</text>
</comment>
<dbReference type="Gene3D" id="2.60.120.10">
    <property type="entry name" value="Jelly Rolls"/>
    <property type="match status" value="2"/>
</dbReference>
<evidence type="ECO:0000256" key="2">
    <source>
        <dbReference type="RuleBase" id="RU003457"/>
    </source>
</evidence>
<gene>
    <name evidence="5" type="ORF">H5V45_12055</name>
</gene>
<dbReference type="EMBL" id="JACKXE010000001">
    <property type="protein sequence ID" value="MBB6628052.1"/>
    <property type="molecule type" value="Genomic_DNA"/>
</dbReference>
<dbReference type="AlphaFoldDB" id="A0A7X0RH16"/>
<evidence type="ECO:0000256" key="1">
    <source>
        <dbReference type="ARBA" id="ARBA00008416"/>
    </source>
</evidence>
<dbReference type="InterPro" id="IPR012093">
    <property type="entry name" value="Pirin"/>
</dbReference>
<dbReference type="RefSeq" id="WP_185253143.1">
    <property type="nucleotide sequence ID" value="NZ_JACKXE010000001.1"/>
</dbReference>
<organism evidence="5 6">
    <name type="scientific">Nocardioides luti</name>
    <dbReference type="NCBI Taxonomy" id="2761101"/>
    <lineage>
        <taxon>Bacteria</taxon>
        <taxon>Bacillati</taxon>
        <taxon>Actinomycetota</taxon>
        <taxon>Actinomycetes</taxon>
        <taxon>Propionibacteriales</taxon>
        <taxon>Nocardioidaceae</taxon>
        <taxon>Nocardioides</taxon>
    </lineage>
</organism>
<accession>A0A7X0RH16</accession>
<evidence type="ECO:0000313" key="5">
    <source>
        <dbReference type="EMBL" id="MBB6628052.1"/>
    </source>
</evidence>
<keyword evidence="6" id="KW-1185">Reference proteome</keyword>
<feature type="region of interest" description="Disordered" evidence="3">
    <location>
        <begin position="1"/>
        <end position="26"/>
    </location>
</feature>
<dbReference type="PANTHER" id="PTHR43212:SF3">
    <property type="entry name" value="QUERCETIN 2,3-DIOXYGENASE"/>
    <property type="match status" value="1"/>
</dbReference>